<evidence type="ECO:0000313" key="6">
    <source>
        <dbReference type="Proteomes" id="UP000580654"/>
    </source>
</evidence>
<dbReference type="SMART" id="SM00345">
    <property type="entry name" value="HTH_GNTR"/>
    <property type="match status" value="1"/>
</dbReference>
<dbReference type="PROSITE" id="PS50949">
    <property type="entry name" value="HTH_GNTR"/>
    <property type="match status" value="1"/>
</dbReference>
<dbReference type="Pfam" id="PF00392">
    <property type="entry name" value="GntR"/>
    <property type="match status" value="1"/>
</dbReference>
<gene>
    <name evidence="5" type="ORF">FHS87_004274</name>
</gene>
<dbReference type="InterPro" id="IPR008920">
    <property type="entry name" value="TF_FadR/GntR_C"/>
</dbReference>
<dbReference type="InterPro" id="IPR036388">
    <property type="entry name" value="WH-like_DNA-bd_sf"/>
</dbReference>
<dbReference type="InterPro" id="IPR000524">
    <property type="entry name" value="Tscrpt_reg_HTH_GntR"/>
</dbReference>
<dbReference type="EMBL" id="JACIJD010000033">
    <property type="protein sequence ID" value="MBB5696204.1"/>
    <property type="molecule type" value="Genomic_DNA"/>
</dbReference>
<dbReference type="Proteomes" id="UP000580654">
    <property type="component" value="Unassembled WGS sequence"/>
</dbReference>
<accession>A0A840YN05</accession>
<dbReference type="SUPFAM" id="SSF46785">
    <property type="entry name" value="Winged helix' DNA-binding domain"/>
    <property type="match status" value="1"/>
</dbReference>
<dbReference type="GO" id="GO:0003700">
    <property type="term" value="F:DNA-binding transcription factor activity"/>
    <property type="evidence" value="ECO:0007669"/>
    <property type="project" value="InterPro"/>
</dbReference>
<dbReference type="CDD" id="cd07377">
    <property type="entry name" value="WHTH_GntR"/>
    <property type="match status" value="1"/>
</dbReference>
<evidence type="ECO:0000256" key="3">
    <source>
        <dbReference type="ARBA" id="ARBA00023163"/>
    </source>
</evidence>
<protein>
    <submittedName>
        <fullName evidence="5">DNA-binding GntR family transcriptional regulator</fullName>
    </submittedName>
</protein>
<keyword evidence="6" id="KW-1185">Reference proteome</keyword>
<dbReference type="Gene3D" id="1.20.120.530">
    <property type="entry name" value="GntR ligand-binding domain-like"/>
    <property type="match status" value="1"/>
</dbReference>
<dbReference type="SUPFAM" id="SSF48008">
    <property type="entry name" value="GntR ligand-binding domain-like"/>
    <property type="match status" value="1"/>
</dbReference>
<dbReference type="PANTHER" id="PTHR43537:SF20">
    <property type="entry name" value="HTH-TYPE TRANSCRIPTIONAL REPRESSOR GLAR"/>
    <property type="match status" value="1"/>
</dbReference>
<evidence type="ECO:0000256" key="1">
    <source>
        <dbReference type="ARBA" id="ARBA00023015"/>
    </source>
</evidence>
<dbReference type="RefSeq" id="WP_184521308.1">
    <property type="nucleotide sequence ID" value="NZ_JACIJD010000033.1"/>
</dbReference>
<dbReference type="AlphaFoldDB" id="A0A840YN05"/>
<sequence>MSQATQNGARDPTLATAVHRRLREDILSGRLPPGLKLKLRDLAESYGAGASPMREALSKLAAEGLAERLEHRGFRVAGAAPAQLDGLIRSRVLAECAALRESIRRGDAAWEDAVVVAEHRLNRLARSVDPQRFATNPEWEAGHLRFHQALLEACGAPQLLAFCDRLREEARRYRALANTAAYPDRDVAAEHAAIARAALDRDAEAAAALLAQHYERTGAFVGADLGRRAGPGETGVAGRRLGG</sequence>
<keyword evidence="1" id="KW-0805">Transcription regulation</keyword>
<dbReference type="Pfam" id="PF07729">
    <property type="entry name" value="FCD"/>
    <property type="match status" value="1"/>
</dbReference>
<name>A0A840YN05_9PROT</name>
<evidence type="ECO:0000256" key="2">
    <source>
        <dbReference type="ARBA" id="ARBA00023125"/>
    </source>
</evidence>
<proteinExistence type="predicted"/>
<feature type="domain" description="HTH gntR-type" evidence="4">
    <location>
        <begin position="12"/>
        <end position="79"/>
    </location>
</feature>
<dbReference type="SMART" id="SM00895">
    <property type="entry name" value="FCD"/>
    <property type="match status" value="1"/>
</dbReference>
<dbReference type="PANTHER" id="PTHR43537">
    <property type="entry name" value="TRANSCRIPTIONAL REGULATOR, GNTR FAMILY"/>
    <property type="match status" value="1"/>
</dbReference>
<reference evidence="5 6" key="1">
    <citation type="submission" date="2020-08" db="EMBL/GenBank/DDBJ databases">
        <title>Genomic Encyclopedia of Type Strains, Phase IV (KMG-IV): sequencing the most valuable type-strain genomes for metagenomic binning, comparative biology and taxonomic classification.</title>
        <authorList>
            <person name="Goeker M."/>
        </authorList>
    </citation>
    <scope>NUCLEOTIDE SEQUENCE [LARGE SCALE GENOMIC DNA]</scope>
    <source>
        <strain evidence="5 6">DSM 25622</strain>
    </source>
</reference>
<evidence type="ECO:0000259" key="4">
    <source>
        <dbReference type="PROSITE" id="PS50949"/>
    </source>
</evidence>
<dbReference type="GO" id="GO:0003677">
    <property type="term" value="F:DNA binding"/>
    <property type="evidence" value="ECO:0007669"/>
    <property type="project" value="UniProtKB-KW"/>
</dbReference>
<organism evidence="5 6">
    <name type="scientific">Muricoccus pecuniae</name>
    <dbReference type="NCBI Taxonomy" id="693023"/>
    <lineage>
        <taxon>Bacteria</taxon>
        <taxon>Pseudomonadati</taxon>
        <taxon>Pseudomonadota</taxon>
        <taxon>Alphaproteobacteria</taxon>
        <taxon>Acetobacterales</taxon>
        <taxon>Roseomonadaceae</taxon>
        <taxon>Muricoccus</taxon>
    </lineage>
</organism>
<comment type="caution">
    <text evidence="5">The sequence shown here is derived from an EMBL/GenBank/DDBJ whole genome shotgun (WGS) entry which is preliminary data.</text>
</comment>
<dbReference type="InterPro" id="IPR011711">
    <property type="entry name" value="GntR_C"/>
</dbReference>
<keyword evidence="2 5" id="KW-0238">DNA-binding</keyword>
<evidence type="ECO:0000313" key="5">
    <source>
        <dbReference type="EMBL" id="MBB5696204.1"/>
    </source>
</evidence>
<dbReference type="InterPro" id="IPR036390">
    <property type="entry name" value="WH_DNA-bd_sf"/>
</dbReference>
<keyword evidence="3" id="KW-0804">Transcription</keyword>
<dbReference type="Gene3D" id="1.10.10.10">
    <property type="entry name" value="Winged helix-like DNA-binding domain superfamily/Winged helix DNA-binding domain"/>
    <property type="match status" value="1"/>
</dbReference>